<dbReference type="Proteomes" id="UP000011744">
    <property type="component" value="Unassembled WGS sequence"/>
</dbReference>
<evidence type="ECO:0000313" key="2">
    <source>
        <dbReference type="Proteomes" id="UP000011744"/>
    </source>
</evidence>
<gene>
    <name evidence="1" type="ORF">H261_12291</name>
</gene>
<dbReference type="EMBL" id="AONQ01000029">
    <property type="protein sequence ID" value="EME69694.1"/>
    <property type="molecule type" value="Genomic_DNA"/>
</dbReference>
<organism evidence="1 2">
    <name type="scientific">Paramagnetospirillum caucaseum</name>
    <dbReference type="NCBI Taxonomy" id="1244869"/>
    <lineage>
        <taxon>Bacteria</taxon>
        <taxon>Pseudomonadati</taxon>
        <taxon>Pseudomonadota</taxon>
        <taxon>Alphaproteobacteria</taxon>
        <taxon>Rhodospirillales</taxon>
        <taxon>Magnetospirillaceae</taxon>
        <taxon>Paramagnetospirillum</taxon>
    </lineage>
</organism>
<dbReference type="InterPro" id="IPR006175">
    <property type="entry name" value="YjgF/YER057c/UK114"/>
</dbReference>
<dbReference type="RefSeq" id="WP_008617887.1">
    <property type="nucleotide sequence ID" value="NZ_AONQ01000029.1"/>
</dbReference>
<dbReference type="AlphaFoldDB" id="M3AB18"/>
<evidence type="ECO:0000313" key="1">
    <source>
        <dbReference type="EMBL" id="EME69694.1"/>
    </source>
</evidence>
<dbReference type="CDD" id="cd00448">
    <property type="entry name" value="YjgF_YER057c_UK114_family"/>
    <property type="match status" value="1"/>
</dbReference>
<keyword evidence="2" id="KW-1185">Reference proteome</keyword>
<dbReference type="PANTHER" id="PTHR43857">
    <property type="entry name" value="BLR7761 PROTEIN"/>
    <property type="match status" value="1"/>
</dbReference>
<proteinExistence type="predicted"/>
<dbReference type="Pfam" id="PF01042">
    <property type="entry name" value="Ribonuc_L-PSP"/>
    <property type="match status" value="1"/>
</dbReference>
<sequence length="132" mass="14202">MIRILAPGHWPKPRGYSDGMAARGTVVAIAGQVGWTPERRLAGPDFVSQAAQALDNIRTVLAEAGGKPEHIIRMTWFVTSKSAYLADREGLGEAYRSVMGKHYPAMTAVQVVALMVQDALVEIEATAVIPDS</sequence>
<dbReference type="InterPro" id="IPR035959">
    <property type="entry name" value="RutC-like_sf"/>
</dbReference>
<comment type="caution">
    <text evidence="1">The sequence shown here is derived from an EMBL/GenBank/DDBJ whole genome shotgun (WGS) entry which is preliminary data.</text>
</comment>
<accession>M3AB18</accession>
<dbReference type="OrthoDB" id="9803101at2"/>
<name>M3AB18_9PROT</name>
<dbReference type="STRING" id="1244869.H261_12291"/>
<reference evidence="1 2" key="1">
    <citation type="journal article" date="2014" name="Genome Announc.">
        <title>Draft Genome Sequence of Magnetospirillum sp. Strain SO-1, a Freshwater Magnetotactic Bacterium Isolated from the Ol'khovka River, Russia.</title>
        <authorList>
            <person name="Grouzdev D.S."/>
            <person name="Dziuba M.V."/>
            <person name="Sukhacheva M.S."/>
            <person name="Mardanov A.V."/>
            <person name="Beletskiy A.V."/>
            <person name="Kuznetsov B.B."/>
            <person name="Skryabin K.G."/>
        </authorList>
    </citation>
    <scope>NUCLEOTIDE SEQUENCE [LARGE SCALE GENOMIC DNA]</scope>
    <source>
        <strain evidence="1 2">SO-1</strain>
    </source>
</reference>
<dbReference type="Gene3D" id="3.30.1330.40">
    <property type="entry name" value="RutC-like"/>
    <property type="match status" value="1"/>
</dbReference>
<dbReference type="eggNOG" id="COG0251">
    <property type="taxonomic scope" value="Bacteria"/>
</dbReference>
<protein>
    <submittedName>
        <fullName evidence="1">Endoribonuclease L-PSP</fullName>
    </submittedName>
</protein>
<dbReference type="PANTHER" id="PTHR43857:SF1">
    <property type="entry name" value="YJGH FAMILY PROTEIN"/>
    <property type="match status" value="1"/>
</dbReference>
<dbReference type="SUPFAM" id="SSF55298">
    <property type="entry name" value="YjgF-like"/>
    <property type="match status" value="1"/>
</dbReference>
<dbReference type="PATRIC" id="fig|1244869.3.peg.2480"/>